<keyword evidence="1" id="KW-0805">Transcription regulation</keyword>
<dbReference type="SUPFAM" id="SSF53822">
    <property type="entry name" value="Periplasmic binding protein-like I"/>
    <property type="match status" value="1"/>
</dbReference>
<dbReference type="EMBL" id="JARXVC010000004">
    <property type="protein sequence ID" value="MDH6280946.1"/>
    <property type="molecule type" value="Genomic_DNA"/>
</dbReference>
<protein>
    <submittedName>
        <fullName evidence="5">DNA-binding LacI/PurR family transcriptional regulator</fullName>
    </submittedName>
</protein>
<dbReference type="GO" id="GO:0003677">
    <property type="term" value="F:DNA binding"/>
    <property type="evidence" value="ECO:0007669"/>
    <property type="project" value="UniProtKB-KW"/>
</dbReference>
<evidence type="ECO:0000313" key="5">
    <source>
        <dbReference type="EMBL" id="MDH6280946.1"/>
    </source>
</evidence>
<dbReference type="Pfam" id="PF13377">
    <property type="entry name" value="Peripla_BP_3"/>
    <property type="match status" value="1"/>
</dbReference>
<feature type="domain" description="HTH lacI-type" evidence="4">
    <location>
        <begin position="6"/>
        <end position="62"/>
    </location>
</feature>
<dbReference type="InterPro" id="IPR028082">
    <property type="entry name" value="Peripla_BP_I"/>
</dbReference>
<dbReference type="InterPro" id="IPR046335">
    <property type="entry name" value="LacI/GalR-like_sensor"/>
</dbReference>
<dbReference type="InterPro" id="IPR010982">
    <property type="entry name" value="Lambda_DNA-bd_dom_sf"/>
</dbReference>
<dbReference type="PROSITE" id="PS50932">
    <property type="entry name" value="HTH_LACI_2"/>
    <property type="match status" value="1"/>
</dbReference>
<dbReference type="CDD" id="cd01392">
    <property type="entry name" value="HTH_LacI"/>
    <property type="match status" value="1"/>
</dbReference>
<dbReference type="PANTHER" id="PTHR30146">
    <property type="entry name" value="LACI-RELATED TRANSCRIPTIONAL REPRESSOR"/>
    <property type="match status" value="1"/>
</dbReference>
<dbReference type="Pfam" id="PF00356">
    <property type="entry name" value="LacI"/>
    <property type="match status" value="1"/>
</dbReference>
<dbReference type="CDD" id="cd06267">
    <property type="entry name" value="PBP1_LacI_sugar_binding-like"/>
    <property type="match status" value="1"/>
</dbReference>
<dbReference type="InterPro" id="IPR000843">
    <property type="entry name" value="HTH_LacI"/>
</dbReference>
<reference evidence="5 6" key="1">
    <citation type="submission" date="2023-04" db="EMBL/GenBank/DDBJ databases">
        <title>Forest soil microbial communities from Buena Vista Peninsula, Colon Province, Panama.</title>
        <authorList>
            <person name="Bouskill N."/>
        </authorList>
    </citation>
    <scope>NUCLEOTIDE SEQUENCE [LARGE SCALE GENOMIC DNA]</scope>
    <source>
        <strain evidence="5 6">CFH S0262</strain>
    </source>
</reference>
<dbReference type="Proteomes" id="UP001160334">
    <property type="component" value="Unassembled WGS sequence"/>
</dbReference>
<evidence type="ECO:0000313" key="6">
    <source>
        <dbReference type="Proteomes" id="UP001160334"/>
    </source>
</evidence>
<accession>A0ABT6M9F7</accession>
<keyword evidence="2 5" id="KW-0238">DNA-binding</keyword>
<dbReference type="Gene3D" id="1.10.260.40">
    <property type="entry name" value="lambda repressor-like DNA-binding domains"/>
    <property type="match status" value="1"/>
</dbReference>
<evidence type="ECO:0000256" key="3">
    <source>
        <dbReference type="ARBA" id="ARBA00023163"/>
    </source>
</evidence>
<evidence type="ECO:0000259" key="4">
    <source>
        <dbReference type="PROSITE" id="PS50932"/>
    </source>
</evidence>
<evidence type="ECO:0000256" key="1">
    <source>
        <dbReference type="ARBA" id="ARBA00023015"/>
    </source>
</evidence>
<dbReference type="RefSeq" id="WP_280760273.1">
    <property type="nucleotide sequence ID" value="NZ_JARXVC010000004.1"/>
</dbReference>
<keyword evidence="3" id="KW-0804">Transcription</keyword>
<comment type="caution">
    <text evidence="5">The sequence shown here is derived from an EMBL/GenBank/DDBJ whole genome shotgun (WGS) entry which is preliminary data.</text>
</comment>
<sequence>MRSRRVTTADIASEAGVSRTAVGYVLNNTPGQTISAATRRRVLEAADRLGYQPNHAARSLASGRSRIVLLVLPDLPDGYTVSAGRHEAESVLGDAGYNLVTCTRHPDQRSRPLWELLVPDLVMGLVPFSDADIASMRRSGVQHVFPDPQHGGGELSLHSTAPAAQVDHLAALGHRRIAVATSDDERVGILSRDRAESARARIRELELTDPLTGAADTPENADRLVAACVQAGVTGVVGYNDEVAATVIRAAICRGLRVPDDLSVVGHDDSLLSRLFVPSISSLRINTAELGRWLADLALGVLEGRPTAIGELDIFEGIVHRESTAAAPGTV</sequence>
<gene>
    <name evidence="5" type="ORF">M2280_002159</name>
</gene>
<dbReference type="PANTHER" id="PTHR30146:SF153">
    <property type="entry name" value="LACTOSE OPERON REPRESSOR"/>
    <property type="match status" value="1"/>
</dbReference>
<dbReference type="SMART" id="SM00354">
    <property type="entry name" value="HTH_LACI"/>
    <property type="match status" value="1"/>
</dbReference>
<evidence type="ECO:0000256" key="2">
    <source>
        <dbReference type="ARBA" id="ARBA00023125"/>
    </source>
</evidence>
<name>A0ABT6M9F7_9NOCA</name>
<dbReference type="Gene3D" id="3.40.50.2300">
    <property type="match status" value="2"/>
</dbReference>
<keyword evidence="6" id="KW-1185">Reference proteome</keyword>
<organism evidence="5 6">
    <name type="scientific">Prescottella agglutinans</name>
    <dbReference type="NCBI Taxonomy" id="1644129"/>
    <lineage>
        <taxon>Bacteria</taxon>
        <taxon>Bacillati</taxon>
        <taxon>Actinomycetota</taxon>
        <taxon>Actinomycetes</taxon>
        <taxon>Mycobacteriales</taxon>
        <taxon>Nocardiaceae</taxon>
        <taxon>Prescottella</taxon>
    </lineage>
</organism>
<proteinExistence type="predicted"/>
<dbReference type="SUPFAM" id="SSF47413">
    <property type="entry name" value="lambda repressor-like DNA-binding domains"/>
    <property type="match status" value="1"/>
</dbReference>